<name>A0A8J2KTQ6_9HEXA</name>
<dbReference type="OrthoDB" id="1058301at2759"/>
<dbReference type="GO" id="GO:0008081">
    <property type="term" value="F:phosphoric diester hydrolase activity"/>
    <property type="evidence" value="ECO:0007669"/>
    <property type="project" value="InterPro"/>
</dbReference>
<dbReference type="PANTHER" id="PTHR42758">
    <property type="entry name" value="PHOSPHATIDYLGLYCEROL PHOSPHOLIPASE C"/>
    <property type="match status" value="1"/>
</dbReference>
<reference evidence="10" key="1">
    <citation type="submission" date="2021-06" db="EMBL/GenBank/DDBJ databases">
        <authorList>
            <person name="Hodson N. C."/>
            <person name="Mongue J. A."/>
            <person name="Jaron S. K."/>
        </authorList>
    </citation>
    <scope>NUCLEOTIDE SEQUENCE</scope>
</reference>
<keyword evidence="6" id="KW-0443">Lipid metabolism</keyword>
<dbReference type="InterPro" id="IPR052271">
    <property type="entry name" value="GDPD-Related"/>
</dbReference>
<dbReference type="CDD" id="cd08612">
    <property type="entry name" value="GDPD_GDE4"/>
    <property type="match status" value="1"/>
</dbReference>
<evidence type="ECO:0000256" key="4">
    <source>
        <dbReference type="ARBA" id="ARBA00022801"/>
    </source>
</evidence>
<keyword evidence="11" id="KW-1185">Reference proteome</keyword>
<dbReference type="Proteomes" id="UP000708208">
    <property type="component" value="Unassembled WGS sequence"/>
</dbReference>
<feature type="domain" description="GP-PDE" evidence="9">
    <location>
        <begin position="39"/>
        <end position="315"/>
    </location>
</feature>
<keyword evidence="8" id="KW-0175">Coiled coil</keyword>
<gene>
    <name evidence="10" type="ORF">AFUS01_LOCUS29381</name>
</gene>
<evidence type="ECO:0000256" key="7">
    <source>
        <dbReference type="ARBA" id="ARBA00023136"/>
    </source>
</evidence>
<dbReference type="GO" id="GO:0046475">
    <property type="term" value="P:glycerophospholipid catabolic process"/>
    <property type="evidence" value="ECO:0007669"/>
    <property type="project" value="TreeGrafter"/>
</dbReference>
<dbReference type="PANTHER" id="PTHR42758:SF2">
    <property type="entry name" value="PHOSPHATIDYLGLYCEROL PHOSPHOLIPASE C"/>
    <property type="match status" value="1"/>
</dbReference>
<accession>A0A8J2KTQ6</accession>
<organism evidence="10 11">
    <name type="scientific">Allacma fusca</name>
    <dbReference type="NCBI Taxonomy" id="39272"/>
    <lineage>
        <taxon>Eukaryota</taxon>
        <taxon>Metazoa</taxon>
        <taxon>Ecdysozoa</taxon>
        <taxon>Arthropoda</taxon>
        <taxon>Hexapoda</taxon>
        <taxon>Collembola</taxon>
        <taxon>Symphypleona</taxon>
        <taxon>Sminthuridae</taxon>
        <taxon>Allacma</taxon>
    </lineage>
</organism>
<evidence type="ECO:0000256" key="8">
    <source>
        <dbReference type="SAM" id="Coils"/>
    </source>
</evidence>
<evidence type="ECO:0000256" key="5">
    <source>
        <dbReference type="ARBA" id="ARBA00022989"/>
    </source>
</evidence>
<keyword evidence="7" id="KW-0472">Membrane</keyword>
<dbReference type="EMBL" id="CAJVCH010433751">
    <property type="protein sequence ID" value="CAG7818904.1"/>
    <property type="molecule type" value="Genomic_DNA"/>
</dbReference>
<protein>
    <recommendedName>
        <fullName evidence="9">GP-PDE domain-containing protein</fullName>
    </recommendedName>
</protein>
<comment type="subcellular location">
    <subcellularLocation>
        <location evidence="1">Membrane</location>
    </subcellularLocation>
</comment>
<evidence type="ECO:0000256" key="6">
    <source>
        <dbReference type="ARBA" id="ARBA00023098"/>
    </source>
</evidence>
<proteinExistence type="inferred from homology"/>
<dbReference type="GO" id="GO:0005789">
    <property type="term" value="C:endoplasmic reticulum membrane"/>
    <property type="evidence" value="ECO:0007669"/>
    <property type="project" value="TreeGrafter"/>
</dbReference>
<dbReference type="Pfam" id="PF03009">
    <property type="entry name" value="GDPD"/>
    <property type="match status" value="1"/>
</dbReference>
<dbReference type="AlphaFoldDB" id="A0A8J2KTQ6"/>
<dbReference type="PROSITE" id="PS51704">
    <property type="entry name" value="GP_PDE"/>
    <property type="match status" value="1"/>
</dbReference>
<evidence type="ECO:0000313" key="11">
    <source>
        <dbReference type="Proteomes" id="UP000708208"/>
    </source>
</evidence>
<keyword evidence="4" id="KW-0378">Hydrolase</keyword>
<dbReference type="GO" id="GO:0004622">
    <property type="term" value="F:phosphatidylcholine lysophospholipase activity"/>
    <property type="evidence" value="ECO:0007669"/>
    <property type="project" value="TreeGrafter"/>
</dbReference>
<evidence type="ECO:0000256" key="2">
    <source>
        <dbReference type="ARBA" id="ARBA00007277"/>
    </source>
</evidence>
<keyword evidence="5" id="KW-1133">Transmembrane helix</keyword>
<evidence type="ECO:0000256" key="3">
    <source>
        <dbReference type="ARBA" id="ARBA00022692"/>
    </source>
</evidence>
<sequence>MLGIILGSAAVVMTYVTATVIFWRNPHLIHRKKRVSFSATHISHRGGSAEGYENTLKNFKKAVENGTNMLELDVRLTRDGQVVVHHDQDLKRSASSPHLISELDYAQLPPISSVIPIDTIPGETFNDPLWSDEDRQIPLLSQVFATFPNVPINIDIKDNNDELIRKVADLIQEYQRSEITVWGSFNNTTCTRCYKTNPNVGLFVSAKKAVLLCLATFTGILPYIPIKETHYEVLLPSSIKRRRLKQVSSLNFGERFLFAFIDAFLVNKPLISHLRKRGIHVYMWVCNTEDEFSECFDKGANGIMTDYPTRLRRYLEKHPARNN</sequence>
<dbReference type="InterPro" id="IPR030395">
    <property type="entry name" value="GP_PDE_dom"/>
</dbReference>
<feature type="coiled-coil region" evidence="8">
    <location>
        <begin position="153"/>
        <end position="180"/>
    </location>
</feature>
<evidence type="ECO:0000259" key="9">
    <source>
        <dbReference type="PROSITE" id="PS51704"/>
    </source>
</evidence>
<comment type="caution">
    <text evidence="10">The sequence shown here is derived from an EMBL/GenBank/DDBJ whole genome shotgun (WGS) entry which is preliminary data.</text>
</comment>
<evidence type="ECO:0000313" key="10">
    <source>
        <dbReference type="EMBL" id="CAG7818904.1"/>
    </source>
</evidence>
<keyword evidence="3" id="KW-0812">Transmembrane</keyword>
<dbReference type="PROSITE" id="PS50007">
    <property type="entry name" value="PIPLC_X_DOMAIN"/>
    <property type="match status" value="1"/>
</dbReference>
<comment type="similarity">
    <text evidence="2">Belongs to the glycerophosphoryl diester phosphodiesterase family.</text>
</comment>
<evidence type="ECO:0000256" key="1">
    <source>
        <dbReference type="ARBA" id="ARBA00004370"/>
    </source>
</evidence>